<reference evidence="1 2" key="1">
    <citation type="submission" date="2021-03" db="EMBL/GenBank/DDBJ databases">
        <title>Complete genome sequence of Streptomyces cyanogenus S136, producer of anticancer angucycline landomycin A.</title>
        <authorList>
            <person name="Hrab P."/>
            <person name="Ruckert C."/>
            <person name="Busche T."/>
            <person name="Ostash I."/>
            <person name="Kalinowski J."/>
            <person name="Fedorenko V."/>
            <person name="Yushchuk O."/>
            <person name="Ostash B."/>
        </authorList>
    </citation>
    <scope>NUCLEOTIDE SEQUENCE [LARGE SCALE GENOMIC DNA]</scope>
    <source>
        <strain evidence="1 2">S136</strain>
    </source>
</reference>
<evidence type="ECO:0000313" key="2">
    <source>
        <dbReference type="Proteomes" id="UP000663908"/>
    </source>
</evidence>
<dbReference type="RefSeq" id="WP_208033498.1">
    <property type="nucleotide sequence ID" value="NZ_CP071839.1"/>
</dbReference>
<proteinExistence type="predicted"/>
<dbReference type="Gene3D" id="3.40.50.10770">
    <property type="entry name" value="Hypothetical protein VC1899 like domain (Restriction endonuclease-like)"/>
    <property type="match status" value="1"/>
</dbReference>
<keyword evidence="2" id="KW-1185">Reference proteome</keyword>
<dbReference type="Proteomes" id="UP000663908">
    <property type="component" value="Chromosome"/>
</dbReference>
<evidence type="ECO:0000313" key="1">
    <source>
        <dbReference type="EMBL" id="QTD99991.1"/>
    </source>
</evidence>
<name>A0ABX7TX55_STRCY</name>
<sequence>MTLHLVSVGSNLVDALSAPSGISGLDPDLADAIRDESPARVLSDTVGSDNQAAAVELGACLSPGTDQHRYLAQLTQAVKPGLWPSGISAELDTLTRVPGGRRHLAAGSTSNDVAVLLATDTVDGLTAALWNALALTEGDLDRVEYLPSPAELPSAPRGRALVVRVPGLDAHTEGDFTRAMEGLGTLGRTLVTKVADSGDEDFLFHLSGGYKAAVPYLIGLAEGLRSLRRTGTVQAFMLHRDTLGKPIRLPLRRMRIEVLHEVLHPFRETGKTPCSPGNDVLEGYAYDLTDSGDYELTAFGAGLLALIGRPEEPLGL</sequence>
<gene>
    <name evidence="1" type="ORF">S1361_21830</name>
</gene>
<protein>
    <submittedName>
        <fullName evidence="1">CRISPR-associated protein</fullName>
    </submittedName>
</protein>
<dbReference type="EMBL" id="CP071839">
    <property type="protein sequence ID" value="QTD99991.1"/>
    <property type="molecule type" value="Genomic_DNA"/>
</dbReference>
<accession>A0ABX7TX55</accession>
<organism evidence="1 2">
    <name type="scientific">Streptomyces cyanogenus</name>
    <dbReference type="NCBI Taxonomy" id="80860"/>
    <lineage>
        <taxon>Bacteria</taxon>
        <taxon>Bacillati</taxon>
        <taxon>Actinomycetota</taxon>
        <taxon>Actinomycetes</taxon>
        <taxon>Kitasatosporales</taxon>
        <taxon>Streptomycetaceae</taxon>
        <taxon>Streptomyces</taxon>
    </lineage>
</organism>